<keyword evidence="1" id="KW-0812">Transmembrane</keyword>
<evidence type="ECO:0008006" key="4">
    <source>
        <dbReference type="Google" id="ProtNLM"/>
    </source>
</evidence>
<keyword evidence="1" id="KW-1133">Transmembrane helix</keyword>
<keyword evidence="1" id="KW-0472">Membrane</keyword>
<dbReference type="AlphaFoldDB" id="A0A1B8QL20"/>
<dbReference type="InterPro" id="IPR045584">
    <property type="entry name" value="Pilin-like"/>
</dbReference>
<organism evidence="2 3">
    <name type="scientific">Faucicola atlantae</name>
    <dbReference type="NCBI Taxonomy" id="34059"/>
    <lineage>
        <taxon>Bacteria</taxon>
        <taxon>Pseudomonadati</taxon>
        <taxon>Pseudomonadota</taxon>
        <taxon>Gammaproteobacteria</taxon>
        <taxon>Moraxellales</taxon>
        <taxon>Moraxellaceae</taxon>
        <taxon>Faucicola</taxon>
    </lineage>
</organism>
<dbReference type="NCBIfam" id="TIGR02532">
    <property type="entry name" value="IV_pilin_GFxxxE"/>
    <property type="match status" value="1"/>
</dbReference>
<gene>
    <name evidence="2" type="ORF">A9306_03340</name>
</gene>
<dbReference type="PROSITE" id="PS00409">
    <property type="entry name" value="PROKAR_NTER_METHYL"/>
    <property type="match status" value="1"/>
</dbReference>
<evidence type="ECO:0000313" key="3">
    <source>
        <dbReference type="Proteomes" id="UP000092616"/>
    </source>
</evidence>
<sequence length="130" mass="14625">MQQRGFTLIELMIVVAVIGVLAAIAYPSYQNYVKRTKRTEMMTEMQNEAGRIEARKLAEGTYDNIDKSNVSFPADHPNYTYSVARQTNDWVITATPISNGVMQGDGVLELRSNGIKCRDTTCGRGDEWRN</sequence>
<dbReference type="InterPro" id="IPR031982">
    <property type="entry name" value="PilE-like"/>
</dbReference>
<dbReference type="SUPFAM" id="SSF54523">
    <property type="entry name" value="Pili subunits"/>
    <property type="match status" value="1"/>
</dbReference>
<dbReference type="PANTHER" id="PTHR30093">
    <property type="entry name" value="GENERAL SECRETION PATHWAY PROTEIN G"/>
    <property type="match status" value="1"/>
</dbReference>
<dbReference type="Pfam" id="PF07963">
    <property type="entry name" value="N_methyl"/>
    <property type="match status" value="1"/>
</dbReference>
<protein>
    <recommendedName>
        <fullName evidence="4">Pilus assembly protein PilE</fullName>
    </recommendedName>
</protein>
<accession>A0A1B8QL20</accession>
<comment type="caution">
    <text evidence="2">The sequence shown here is derived from an EMBL/GenBank/DDBJ whole genome shotgun (WGS) entry which is preliminary data.</text>
</comment>
<dbReference type="Pfam" id="PF16732">
    <property type="entry name" value="ComP_DUS"/>
    <property type="match status" value="1"/>
</dbReference>
<dbReference type="Proteomes" id="UP000092616">
    <property type="component" value="Unassembled WGS sequence"/>
</dbReference>
<reference evidence="2 3" key="1">
    <citation type="submission" date="2016-06" db="EMBL/GenBank/DDBJ databases">
        <title>Draft genome of Moraxella atlantae CCUG 59586.</title>
        <authorList>
            <person name="Salva-Serra F."/>
            <person name="Engstrom-Jakobsson H."/>
            <person name="Thorell K."/>
            <person name="Gonzales-Siles L."/>
            <person name="Karlsson R."/>
            <person name="Boulund F."/>
            <person name="Engstrand L."/>
            <person name="Kristiansson E."/>
            <person name="Moore E."/>
        </authorList>
    </citation>
    <scope>NUCLEOTIDE SEQUENCE [LARGE SCALE GENOMIC DNA]</scope>
    <source>
        <strain evidence="2 3">CCUG 59586</strain>
    </source>
</reference>
<dbReference type="GO" id="GO:0043683">
    <property type="term" value="P:type IV pilus assembly"/>
    <property type="evidence" value="ECO:0007669"/>
    <property type="project" value="InterPro"/>
</dbReference>
<dbReference type="InterPro" id="IPR012902">
    <property type="entry name" value="N_methyl_site"/>
</dbReference>
<keyword evidence="3" id="KW-1185">Reference proteome</keyword>
<dbReference type="EMBL" id="LZNA01000006">
    <property type="protein sequence ID" value="OBX84329.1"/>
    <property type="molecule type" value="Genomic_DNA"/>
</dbReference>
<dbReference type="PANTHER" id="PTHR30093:SF47">
    <property type="entry name" value="TYPE IV PILUS NON-CORE MINOR PILIN PILE"/>
    <property type="match status" value="1"/>
</dbReference>
<name>A0A1B8QL20_9GAMM</name>
<feature type="transmembrane region" description="Helical" evidence="1">
    <location>
        <begin position="6"/>
        <end position="29"/>
    </location>
</feature>
<dbReference type="Gene3D" id="3.30.700.10">
    <property type="entry name" value="Glycoprotein, Type 4 Pilin"/>
    <property type="match status" value="1"/>
</dbReference>
<evidence type="ECO:0000256" key="1">
    <source>
        <dbReference type="SAM" id="Phobius"/>
    </source>
</evidence>
<evidence type="ECO:0000313" key="2">
    <source>
        <dbReference type="EMBL" id="OBX84329.1"/>
    </source>
</evidence>
<proteinExistence type="predicted"/>